<evidence type="ECO:0000313" key="7">
    <source>
        <dbReference type="Proteomes" id="UP000694904"/>
    </source>
</evidence>
<keyword evidence="7" id="KW-1185">Reference proteome</keyword>
<evidence type="ECO:0000313" key="8">
    <source>
        <dbReference type="RefSeq" id="XP_017872364.1"/>
    </source>
</evidence>
<protein>
    <submittedName>
        <fullName evidence="8">Venom allergen 5</fullName>
    </submittedName>
</protein>
<evidence type="ECO:0000256" key="5">
    <source>
        <dbReference type="SAM" id="SignalP"/>
    </source>
</evidence>
<proteinExistence type="inferred from homology"/>
<dbReference type="InterPro" id="IPR014044">
    <property type="entry name" value="CAP_dom"/>
</dbReference>
<gene>
    <name evidence="8" type="primary">LOC108620020</name>
</gene>
<dbReference type="PANTHER" id="PTHR10334">
    <property type="entry name" value="CYSTEINE-RICH SECRETORY PROTEIN-RELATED"/>
    <property type="match status" value="1"/>
</dbReference>
<dbReference type="RefSeq" id="XP_017872364.1">
    <property type="nucleotide sequence ID" value="XM_018016875.1"/>
</dbReference>
<feature type="chain" id="PRO_5045270958" evidence="5">
    <location>
        <begin position="26"/>
        <end position="265"/>
    </location>
</feature>
<dbReference type="Pfam" id="PF00188">
    <property type="entry name" value="CAP"/>
    <property type="match status" value="1"/>
</dbReference>
<name>A0ABM1PYS8_DROAR</name>
<evidence type="ECO:0000256" key="3">
    <source>
        <dbReference type="ARBA" id="ARBA00022525"/>
    </source>
</evidence>
<evidence type="ECO:0000256" key="1">
    <source>
        <dbReference type="ARBA" id="ARBA00004613"/>
    </source>
</evidence>
<sequence>MTARGITWLLVSAMALSCLLEGSRAGEPDYCKLCAKGVQHIACGNDESFSEECPADAKLLAIGEDAQQAVVAAHNEVREQWASGRGHVKVKACRMATVRWDAELARLAELNVKQCYMEHDACHNTEQFRYSGQNLFIEGYWGMAAPNISTILRHAVKEWAKEGKDVKAAHLAKYPNNYNGPTIGHLTMVAHERSIAVGCAVANFLKDEFNTFLVACNYATTNFIGWPVYTACKKAGEKCKSGMNPKYPSLCSINEDVDCNFGDRG</sequence>
<dbReference type="CDD" id="cd05380">
    <property type="entry name" value="CAP_euk"/>
    <property type="match status" value="1"/>
</dbReference>
<feature type="signal peptide" evidence="5">
    <location>
        <begin position="1"/>
        <end position="25"/>
    </location>
</feature>
<dbReference type="Proteomes" id="UP000694904">
    <property type="component" value="Chromosome X"/>
</dbReference>
<keyword evidence="3" id="KW-0964">Secreted</keyword>
<dbReference type="PIRSF" id="PIRSF038921">
    <property type="entry name" value="P14a"/>
    <property type="match status" value="1"/>
</dbReference>
<feature type="domain" description="SCP" evidence="6">
    <location>
        <begin position="65"/>
        <end position="225"/>
    </location>
</feature>
<comment type="subcellular location">
    <subcellularLocation>
        <location evidence="1">Secreted</location>
    </subcellularLocation>
</comment>
<keyword evidence="4 5" id="KW-0732">Signal</keyword>
<dbReference type="GeneID" id="108620020"/>
<reference evidence="8" key="3">
    <citation type="submission" date="2025-08" db="UniProtKB">
        <authorList>
            <consortium name="RefSeq"/>
        </authorList>
    </citation>
    <scope>IDENTIFICATION</scope>
    <source>
        <tissue evidence="8">Whole organism</tissue>
    </source>
</reference>
<evidence type="ECO:0000256" key="4">
    <source>
        <dbReference type="ARBA" id="ARBA00022729"/>
    </source>
</evidence>
<reference evidence="7" key="2">
    <citation type="journal article" date="2016" name="G3 (Bethesda)">
        <title>Genome Evolution in Three Species of Cactophilic Drosophila.</title>
        <authorList>
            <person name="Sanchez-Flores A."/>
            <person name="Penazola F."/>
            <person name="Carpinteyro-Ponce J."/>
            <person name="Nazario-Yepiz N."/>
            <person name="Abreu-Goodger C."/>
            <person name="Machado C.A."/>
            <person name="Markow T.A."/>
        </authorList>
    </citation>
    <scope>NUCLEOTIDE SEQUENCE [LARGE SCALE GENOMIC DNA]</scope>
</reference>
<comment type="similarity">
    <text evidence="2">Belongs to the CRISP family.</text>
</comment>
<evidence type="ECO:0000259" key="6">
    <source>
        <dbReference type="SMART" id="SM00198"/>
    </source>
</evidence>
<dbReference type="Gene3D" id="3.40.33.10">
    <property type="entry name" value="CAP"/>
    <property type="match status" value="1"/>
</dbReference>
<dbReference type="PROSITE" id="PS51257">
    <property type="entry name" value="PROKAR_LIPOPROTEIN"/>
    <property type="match status" value="1"/>
</dbReference>
<dbReference type="InterPro" id="IPR034763">
    <property type="entry name" value="P14a_insect"/>
</dbReference>
<accession>A0ABM1PYS8</accession>
<dbReference type="InterPro" id="IPR035940">
    <property type="entry name" value="CAP_sf"/>
</dbReference>
<dbReference type="InterPro" id="IPR001283">
    <property type="entry name" value="CRISP-related"/>
</dbReference>
<evidence type="ECO:0000256" key="2">
    <source>
        <dbReference type="ARBA" id="ARBA00009923"/>
    </source>
</evidence>
<dbReference type="SMART" id="SM00198">
    <property type="entry name" value="SCP"/>
    <property type="match status" value="1"/>
</dbReference>
<reference evidence="7" key="1">
    <citation type="journal article" date="1997" name="Nucleic Acids Res.">
        <title>tRNAscan-SE: a program for improved detection of transfer RNA genes in genomic sequence.</title>
        <authorList>
            <person name="Lowe T.M."/>
            <person name="Eddy S.R."/>
        </authorList>
    </citation>
    <scope>NUCLEOTIDE SEQUENCE [LARGE SCALE GENOMIC DNA]</scope>
</reference>
<organism evidence="7 8">
    <name type="scientific">Drosophila arizonae</name>
    <name type="common">Fruit fly</name>
    <dbReference type="NCBI Taxonomy" id="7263"/>
    <lineage>
        <taxon>Eukaryota</taxon>
        <taxon>Metazoa</taxon>
        <taxon>Ecdysozoa</taxon>
        <taxon>Arthropoda</taxon>
        <taxon>Hexapoda</taxon>
        <taxon>Insecta</taxon>
        <taxon>Pterygota</taxon>
        <taxon>Neoptera</taxon>
        <taxon>Endopterygota</taxon>
        <taxon>Diptera</taxon>
        <taxon>Brachycera</taxon>
        <taxon>Muscomorpha</taxon>
        <taxon>Ephydroidea</taxon>
        <taxon>Drosophilidae</taxon>
        <taxon>Drosophila</taxon>
    </lineage>
</organism>
<dbReference type="SUPFAM" id="SSF55797">
    <property type="entry name" value="PR-1-like"/>
    <property type="match status" value="1"/>
</dbReference>